<dbReference type="AlphaFoldDB" id="A0A948W782"/>
<dbReference type="SUPFAM" id="SSF69318">
    <property type="entry name" value="Integrin alpha N-terminal domain"/>
    <property type="match status" value="2"/>
</dbReference>
<feature type="signal peptide" evidence="5">
    <location>
        <begin position="1"/>
        <end position="18"/>
    </location>
</feature>
<feature type="transmembrane region" description="Helical" evidence="4">
    <location>
        <begin position="478"/>
        <end position="500"/>
    </location>
</feature>
<comment type="catalytic activity">
    <reaction evidence="1">
        <text>ATP + protein L-histidine = ADP + protein N-phospho-L-histidine.</text>
        <dbReference type="EC" id="2.7.13.3"/>
    </reaction>
</comment>
<comment type="caution">
    <text evidence="7">The sequence shown here is derived from an EMBL/GenBank/DDBJ whole genome shotgun (WGS) entry which is preliminary data.</text>
</comment>
<dbReference type="InterPro" id="IPR003594">
    <property type="entry name" value="HATPase_dom"/>
</dbReference>
<dbReference type="InterPro" id="IPR004358">
    <property type="entry name" value="Sig_transdc_His_kin-like_C"/>
</dbReference>
<evidence type="ECO:0000259" key="6">
    <source>
        <dbReference type="PROSITE" id="PS50109"/>
    </source>
</evidence>
<reference evidence="7" key="1">
    <citation type="submission" date="2021-05" db="EMBL/GenBank/DDBJ databases">
        <title>Energy efficiency and biological interactions define the core microbiome of deep oligotrophic groundwater.</title>
        <authorList>
            <person name="Mehrshad M."/>
            <person name="Lopez-Fernandez M."/>
            <person name="Bell E."/>
            <person name="Bernier-Latmani R."/>
            <person name="Bertilsson S."/>
            <person name="Dopson M."/>
        </authorList>
    </citation>
    <scope>NUCLEOTIDE SEQUENCE</scope>
    <source>
        <strain evidence="7">Modern_marine.mb.64</strain>
    </source>
</reference>
<organism evidence="7 8">
    <name type="scientific">Eiseniibacteriota bacterium</name>
    <dbReference type="NCBI Taxonomy" id="2212470"/>
    <lineage>
        <taxon>Bacteria</taxon>
        <taxon>Candidatus Eiseniibacteriota</taxon>
    </lineage>
</organism>
<accession>A0A948W782</accession>
<dbReference type="InterPro" id="IPR005467">
    <property type="entry name" value="His_kinase_dom"/>
</dbReference>
<evidence type="ECO:0000256" key="3">
    <source>
        <dbReference type="ARBA" id="ARBA00022553"/>
    </source>
</evidence>
<dbReference type="PROSITE" id="PS50109">
    <property type="entry name" value="HIS_KIN"/>
    <property type="match status" value="1"/>
</dbReference>
<dbReference type="Gene3D" id="3.30.565.10">
    <property type="entry name" value="Histidine kinase-like ATPase, C-terminal domain"/>
    <property type="match status" value="1"/>
</dbReference>
<proteinExistence type="predicted"/>
<keyword evidence="3" id="KW-0597">Phosphoprotein</keyword>
<evidence type="ECO:0000256" key="4">
    <source>
        <dbReference type="SAM" id="Phobius"/>
    </source>
</evidence>
<dbReference type="PANTHER" id="PTHR43547">
    <property type="entry name" value="TWO-COMPONENT HISTIDINE KINASE"/>
    <property type="match status" value="1"/>
</dbReference>
<sequence>MSWFIYIIGCLLALSVSAGSNQESDFESPIVLDTLKIDGASNTPFVFEESFQFGNDNAKIHDWSIGDYDGDSWDELVTASAEWPDDKTVSIIWHDFPNGNAFTVAQRNFTDFSKLIRSYQDDLNGDGAVDVSISCKKGSEAWGLIFSVRDHLIARTASVRGPDLNASGQWDGVAEPCRAVDLDRDGDAELLVRVFSGFDKKPRGLIAYDVTGQDTLWMFRAGPPIGSGHVFPIWDSESEKLLLLIGAYSVSNGSTEGGIDDGDSYLFLVDANGRLLKRKRLAGSCTNPQMVMDDIDQDGIPEVIVTLSGNMQYANANRNIWIFNPLTLEIKKSIRTGAYLEGAPIVIDLDGDGWKEIVTRTSSEVLIFNRDLSLKIQIPGAEDLNVTQIDDITGDGKPDLLGTAQRGKVLVLFSPNGSILAQKQFRADRISQPAILHWGPRRQQVVVSTGHQLLGFTLRRSDSASSGAASRGAASREWPAAVLFVVAGLFIGILLSAIAVSRIYKTGISSILFKGRGDGSKKERSQAEYRIALTQITAFGHGEPGAVLARAATLLQAANDDLLSDAEWRRAVSETVSTMRKTLPQAVNEIIEFGKVLKDLGFTPKDILSEFHSIQKDLDHLTESLNSKKIVSIDAFRSAGLRIKRFDDYFRDLRMAFRISFTCDVLDAVNATFSMKRQFLREHNILNYGVKVSGEGNFLAHIDPHRLQYEILDDLITNAALAMSDSQNRRLTIDIRQEMKTIEIRVIDTGKGIEPAIRKTLFDRGVTTKKEGGLGLYQARMAVKDFGGRIFVEVSEPRIGTTMTIIVPSASEI</sequence>
<dbReference type="GO" id="GO:0000155">
    <property type="term" value="F:phosphorelay sensor kinase activity"/>
    <property type="evidence" value="ECO:0007669"/>
    <property type="project" value="TreeGrafter"/>
</dbReference>
<dbReference type="SUPFAM" id="SSF55874">
    <property type="entry name" value="ATPase domain of HSP90 chaperone/DNA topoisomerase II/histidine kinase"/>
    <property type="match status" value="1"/>
</dbReference>
<dbReference type="EC" id="2.7.13.3" evidence="2"/>
<gene>
    <name evidence="7" type="ORF">KJ970_13655</name>
</gene>
<evidence type="ECO:0000256" key="2">
    <source>
        <dbReference type="ARBA" id="ARBA00012438"/>
    </source>
</evidence>
<protein>
    <recommendedName>
        <fullName evidence="2">histidine kinase</fullName>
        <ecNumber evidence="2">2.7.13.3</ecNumber>
    </recommendedName>
</protein>
<keyword evidence="4" id="KW-0472">Membrane</keyword>
<dbReference type="PRINTS" id="PR00344">
    <property type="entry name" value="BCTRLSENSOR"/>
</dbReference>
<keyword evidence="4" id="KW-1133">Transmembrane helix</keyword>
<evidence type="ECO:0000313" key="7">
    <source>
        <dbReference type="EMBL" id="MBU2691960.1"/>
    </source>
</evidence>
<evidence type="ECO:0000256" key="5">
    <source>
        <dbReference type="SAM" id="SignalP"/>
    </source>
</evidence>
<dbReference type="Proteomes" id="UP000777784">
    <property type="component" value="Unassembled WGS sequence"/>
</dbReference>
<dbReference type="SMART" id="SM00387">
    <property type="entry name" value="HATPase_c"/>
    <property type="match status" value="1"/>
</dbReference>
<dbReference type="PANTHER" id="PTHR43547:SF2">
    <property type="entry name" value="HYBRID SIGNAL TRANSDUCTION HISTIDINE KINASE C"/>
    <property type="match status" value="1"/>
</dbReference>
<feature type="chain" id="PRO_5037277400" description="histidine kinase" evidence="5">
    <location>
        <begin position="19"/>
        <end position="813"/>
    </location>
</feature>
<feature type="domain" description="Histidine kinase" evidence="6">
    <location>
        <begin position="710"/>
        <end position="811"/>
    </location>
</feature>
<keyword evidence="5" id="KW-0732">Signal</keyword>
<keyword evidence="4" id="KW-0812">Transmembrane</keyword>
<name>A0A948W782_UNCEI</name>
<evidence type="ECO:0000313" key="8">
    <source>
        <dbReference type="Proteomes" id="UP000777784"/>
    </source>
</evidence>
<dbReference type="Pfam" id="PF02518">
    <property type="entry name" value="HATPase_c"/>
    <property type="match status" value="1"/>
</dbReference>
<dbReference type="InterPro" id="IPR028994">
    <property type="entry name" value="Integrin_alpha_N"/>
</dbReference>
<dbReference type="InterPro" id="IPR036890">
    <property type="entry name" value="HATPase_C_sf"/>
</dbReference>
<dbReference type="EMBL" id="JAHJDP010000078">
    <property type="protein sequence ID" value="MBU2691960.1"/>
    <property type="molecule type" value="Genomic_DNA"/>
</dbReference>
<evidence type="ECO:0000256" key="1">
    <source>
        <dbReference type="ARBA" id="ARBA00000085"/>
    </source>
</evidence>